<name>A0ABV3Y3H9_9ACTN</name>
<dbReference type="Gene3D" id="1.10.10.2910">
    <property type="match status" value="1"/>
</dbReference>
<dbReference type="InterPro" id="IPR010359">
    <property type="entry name" value="IrrE_HExxH"/>
</dbReference>
<gene>
    <name evidence="3" type="ORF">AB6A68_09740</name>
</gene>
<dbReference type="SMART" id="SM00530">
    <property type="entry name" value="HTH_XRE"/>
    <property type="match status" value="1"/>
</dbReference>
<organism evidence="3 4">
    <name type="scientific">Ferrimicrobium acidiphilum</name>
    <dbReference type="NCBI Taxonomy" id="121039"/>
    <lineage>
        <taxon>Bacteria</taxon>
        <taxon>Bacillati</taxon>
        <taxon>Actinomycetota</taxon>
        <taxon>Acidimicrobiia</taxon>
        <taxon>Acidimicrobiales</taxon>
        <taxon>Acidimicrobiaceae</taxon>
        <taxon>Ferrimicrobium</taxon>
    </lineage>
</organism>
<dbReference type="Pfam" id="PF06114">
    <property type="entry name" value="Peptidase_M78"/>
    <property type="match status" value="1"/>
</dbReference>
<dbReference type="InterPro" id="IPR052345">
    <property type="entry name" value="Rad_response_metalloprotease"/>
</dbReference>
<dbReference type="PANTHER" id="PTHR43236">
    <property type="entry name" value="ANTITOXIN HIGA1"/>
    <property type="match status" value="1"/>
</dbReference>
<feature type="domain" description="HTH cro/C1-type" evidence="2">
    <location>
        <begin position="7"/>
        <end position="60"/>
    </location>
</feature>
<reference evidence="3 4" key="1">
    <citation type="submission" date="2024-07" db="EMBL/GenBank/DDBJ databases">
        <title>Draft Genome Sequence of Ferrimicrobium acidiphilum Strain YE2023, Isolated from a Pulp of Bioleach Reactor.</title>
        <authorList>
            <person name="Elkina Y.A."/>
            <person name="Bulaeva A.G."/>
            <person name="Beletsky A.V."/>
            <person name="Mardanov A.V."/>
        </authorList>
    </citation>
    <scope>NUCLEOTIDE SEQUENCE [LARGE SCALE GENOMIC DNA]</scope>
    <source>
        <strain evidence="3 4">YE2023</strain>
    </source>
</reference>
<dbReference type="SUPFAM" id="SSF47413">
    <property type="entry name" value="lambda repressor-like DNA-binding domains"/>
    <property type="match status" value="1"/>
</dbReference>
<evidence type="ECO:0000256" key="1">
    <source>
        <dbReference type="ARBA" id="ARBA00007227"/>
    </source>
</evidence>
<dbReference type="CDD" id="cd00093">
    <property type="entry name" value="HTH_XRE"/>
    <property type="match status" value="1"/>
</dbReference>
<evidence type="ECO:0000313" key="3">
    <source>
        <dbReference type="EMBL" id="MEX6430113.1"/>
    </source>
</evidence>
<dbReference type="InterPro" id="IPR010982">
    <property type="entry name" value="Lambda_DNA-bd_dom_sf"/>
</dbReference>
<dbReference type="EMBL" id="JBFSHR010000036">
    <property type="protein sequence ID" value="MEX6430113.1"/>
    <property type="molecule type" value="Genomic_DNA"/>
</dbReference>
<accession>A0ABV3Y3H9</accession>
<comment type="similarity">
    <text evidence="1">Belongs to the short-chain fatty acyl-CoA assimilation regulator (ScfR) family.</text>
</comment>
<dbReference type="Proteomes" id="UP001560267">
    <property type="component" value="Unassembled WGS sequence"/>
</dbReference>
<evidence type="ECO:0000259" key="2">
    <source>
        <dbReference type="PROSITE" id="PS50943"/>
    </source>
</evidence>
<proteinExistence type="inferred from homology"/>
<dbReference type="RefSeq" id="WP_276961766.1">
    <property type="nucleotide sequence ID" value="NZ_DAHZQV010000060.1"/>
</dbReference>
<comment type="caution">
    <text evidence="3">The sequence shown here is derived from an EMBL/GenBank/DDBJ whole genome shotgun (WGS) entry which is preliminary data.</text>
</comment>
<dbReference type="PANTHER" id="PTHR43236:SF1">
    <property type="entry name" value="BLL7220 PROTEIN"/>
    <property type="match status" value="1"/>
</dbReference>
<dbReference type="Gene3D" id="1.10.260.40">
    <property type="entry name" value="lambda repressor-like DNA-binding domains"/>
    <property type="match status" value="1"/>
</dbReference>
<dbReference type="InterPro" id="IPR001387">
    <property type="entry name" value="Cro/C1-type_HTH"/>
</dbReference>
<sequence>MVNPDRVRHARMYYGWSQAELAALVGTTQPKLSQLEKGLYSSSELVDAIAQATQYSREWFDLGPLPDLPTGSLRFRKQASSRVRDDERIRCHVRQAIEILAKFSDLPQSPPVQLRPLYPSETLSTARIEQVALEVREQLGVGPSDAIPNLVRAIERCGVVVIGSAVDIEKHSGASFWPDYPHGHPIICISRGISGDRQRFTAGHELGHLILHQFGNPDPKTAESEANRFASALLIPRDAALEWIEPPITLRKLALVKAQWGISIRALVRRSLDLHLIDDANRLSLEKQIASRGWTKQEPIDVPYEQPALLKRLIEIGSGLPAAERGRLPNLLLPPLAARDLVA</sequence>
<keyword evidence="4" id="KW-1185">Reference proteome</keyword>
<protein>
    <submittedName>
        <fullName evidence="3">XRE family transcriptional regulator</fullName>
    </submittedName>
</protein>
<dbReference type="PROSITE" id="PS50943">
    <property type="entry name" value="HTH_CROC1"/>
    <property type="match status" value="1"/>
</dbReference>
<dbReference type="Pfam" id="PF01381">
    <property type="entry name" value="HTH_3"/>
    <property type="match status" value="1"/>
</dbReference>
<evidence type="ECO:0000313" key="4">
    <source>
        <dbReference type="Proteomes" id="UP001560267"/>
    </source>
</evidence>